<proteinExistence type="predicted"/>
<dbReference type="PANTHER" id="PTHR46825">
    <property type="entry name" value="D-ALANYL-D-ALANINE-CARBOXYPEPTIDASE/ENDOPEPTIDASE AMPH"/>
    <property type="match status" value="1"/>
</dbReference>
<dbReference type="SUPFAM" id="SSF56601">
    <property type="entry name" value="beta-lactamase/transpeptidase-like"/>
    <property type="match status" value="1"/>
</dbReference>
<dbReference type="EMBL" id="BAABCY010000043">
    <property type="protein sequence ID" value="GAA3568416.1"/>
    <property type="molecule type" value="Genomic_DNA"/>
</dbReference>
<organism evidence="2 3">
    <name type="scientific">Snuella lapsa</name>
    <dbReference type="NCBI Taxonomy" id="870481"/>
    <lineage>
        <taxon>Bacteria</taxon>
        <taxon>Pseudomonadati</taxon>
        <taxon>Bacteroidota</taxon>
        <taxon>Flavobacteriia</taxon>
        <taxon>Flavobacteriales</taxon>
        <taxon>Flavobacteriaceae</taxon>
        <taxon>Snuella</taxon>
    </lineage>
</organism>
<dbReference type="PANTHER" id="PTHR46825:SF7">
    <property type="entry name" value="D-ALANYL-D-ALANINE CARBOXYPEPTIDASE"/>
    <property type="match status" value="1"/>
</dbReference>
<sequence length="405" mass="45342">MGTLVVSKNGQVIYDKHVGYANIVDGRKYPITKESKFRIASITKTYTATMIYQLVDEGKLKLTDRLSNFFPQIPNADNITIANMLNHSSGLFEITKDKDFNTWRIEGTTRVEMLERIQKYTGVFKPGEKSAYSNSNFLLLGYIIEEIDKMSYAEVLKKRIVNTLNLKNTYYGGKKNVENNECASFHYKDGKLVESEETHRSVPGGAGGIVATPYDLVTFYEALFMGKLISKKSLETMLSVKQFPFASGIFKDEDAYGHGGSIDGFISEVTYNPEQKTTIVILTNALNYPVSDITENTYLASQNQNLLPVKTAAKTIELTAAQIAPYTGVYEGHVGKEKTPYTFNFVADGKVLKGGANPNTLFPFEAIKNNEFVHNEFGIHLKFDLEKQTLIFTQAGKSHTLTKKH</sequence>
<dbReference type="Proteomes" id="UP001500954">
    <property type="component" value="Unassembled WGS sequence"/>
</dbReference>
<dbReference type="Gene3D" id="3.40.710.10">
    <property type="entry name" value="DD-peptidase/beta-lactamase superfamily"/>
    <property type="match status" value="1"/>
</dbReference>
<evidence type="ECO:0000259" key="1">
    <source>
        <dbReference type="Pfam" id="PF00144"/>
    </source>
</evidence>
<accession>A0ABP6XPB1</accession>
<dbReference type="InterPro" id="IPR050491">
    <property type="entry name" value="AmpC-like"/>
</dbReference>
<keyword evidence="3" id="KW-1185">Reference proteome</keyword>
<name>A0ABP6XPB1_9FLAO</name>
<evidence type="ECO:0000313" key="2">
    <source>
        <dbReference type="EMBL" id="GAA3568416.1"/>
    </source>
</evidence>
<dbReference type="InterPro" id="IPR012338">
    <property type="entry name" value="Beta-lactam/transpept-like"/>
</dbReference>
<dbReference type="InterPro" id="IPR001466">
    <property type="entry name" value="Beta-lactam-related"/>
</dbReference>
<keyword evidence="2" id="KW-0378">Hydrolase</keyword>
<gene>
    <name evidence="2" type="ORF">GCM10022395_17980</name>
</gene>
<feature type="domain" description="Beta-lactamase-related" evidence="1">
    <location>
        <begin position="4"/>
        <end position="302"/>
    </location>
</feature>
<dbReference type="Pfam" id="PF00144">
    <property type="entry name" value="Beta-lactamase"/>
    <property type="match status" value="1"/>
</dbReference>
<protein>
    <submittedName>
        <fullName evidence="2">Serine hydrolase domain-containing protein</fullName>
    </submittedName>
</protein>
<dbReference type="GO" id="GO:0016787">
    <property type="term" value="F:hydrolase activity"/>
    <property type="evidence" value="ECO:0007669"/>
    <property type="project" value="UniProtKB-KW"/>
</dbReference>
<evidence type="ECO:0000313" key="3">
    <source>
        <dbReference type="Proteomes" id="UP001500954"/>
    </source>
</evidence>
<comment type="caution">
    <text evidence="2">The sequence shown here is derived from an EMBL/GenBank/DDBJ whole genome shotgun (WGS) entry which is preliminary data.</text>
</comment>
<reference evidence="3" key="1">
    <citation type="journal article" date="2019" name="Int. J. Syst. Evol. Microbiol.">
        <title>The Global Catalogue of Microorganisms (GCM) 10K type strain sequencing project: providing services to taxonomists for standard genome sequencing and annotation.</title>
        <authorList>
            <consortium name="The Broad Institute Genomics Platform"/>
            <consortium name="The Broad Institute Genome Sequencing Center for Infectious Disease"/>
            <person name="Wu L."/>
            <person name="Ma J."/>
        </authorList>
    </citation>
    <scope>NUCLEOTIDE SEQUENCE [LARGE SCALE GENOMIC DNA]</scope>
    <source>
        <strain evidence="3">JCM 17111</strain>
    </source>
</reference>